<accession>A0A0E9SMP0</accession>
<name>A0A0E9SMP0_ANGAN</name>
<dbReference type="EMBL" id="GBXM01065986">
    <property type="protein sequence ID" value="JAH42591.1"/>
    <property type="molecule type" value="Transcribed_RNA"/>
</dbReference>
<evidence type="ECO:0000313" key="1">
    <source>
        <dbReference type="EMBL" id="JAH42591.1"/>
    </source>
</evidence>
<dbReference type="AlphaFoldDB" id="A0A0E9SMP0"/>
<sequence length="35" mass="4272">MHIYFGYKYTHKYMHLCLELYVLMVGFSVDNMPLN</sequence>
<reference evidence="1" key="1">
    <citation type="submission" date="2014-11" db="EMBL/GenBank/DDBJ databases">
        <authorList>
            <person name="Amaro Gonzalez C."/>
        </authorList>
    </citation>
    <scope>NUCLEOTIDE SEQUENCE</scope>
</reference>
<reference evidence="1" key="2">
    <citation type="journal article" date="2015" name="Fish Shellfish Immunol.">
        <title>Early steps in the European eel (Anguilla anguilla)-Vibrio vulnificus interaction in the gills: Role of the RtxA13 toxin.</title>
        <authorList>
            <person name="Callol A."/>
            <person name="Pajuelo D."/>
            <person name="Ebbesson L."/>
            <person name="Teles M."/>
            <person name="MacKenzie S."/>
            <person name="Amaro C."/>
        </authorList>
    </citation>
    <scope>NUCLEOTIDE SEQUENCE</scope>
</reference>
<proteinExistence type="predicted"/>
<protein>
    <submittedName>
        <fullName evidence="1">Uncharacterized protein</fullName>
    </submittedName>
</protein>
<organism evidence="1">
    <name type="scientific">Anguilla anguilla</name>
    <name type="common">European freshwater eel</name>
    <name type="synonym">Muraena anguilla</name>
    <dbReference type="NCBI Taxonomy" id="7936"/>
    <lineage>
        <taxon>Eukaryota</taxon>
        <taxon>Metazoa</taxon>
        <taxon>Chordata</taxon>
        <taxon>Craniata</taxon>
        <taxon>Vertebrata</taxon>
        <taxon>Euteleostomi</taxon>
        <taxon>Actinopterygii</taxon>
        <taxon>Neopterygii</taxon>
        <taxon>Teleostei</taxon>
        <taxon>Anguilliformes</taxon>
        <taxon>Anguillidae</taxon>
        <taxon>Anguilla</taxon>
    </lineage>
</organism>